<keyword evidence="2" id="KW-0614">Plasmid</keyword>
<reference evidence="2 3" key="1">
    <citation type="submission" date="2020-08" db="EMBL/GenBank/DDBJ databases">
        <title>A novel species.</title>
        <authorList>
            <person name="Gao J."/>
        </authorList>
    </citation>
    <scope>NUCLEOTIDE SEQUENCE [LARGE SCALE GENOMIC DNA]</scope>
    <source>
        <strain evidence="2 3">CRPJ-33</strain>
        <plasmid evidence="2 3">unnamed2</plasmid>
    </source>
</reference>
<dbReference type="InterPro" id="IPR001031">
    <property type="entry name" value="Thioesterase"/>
</dbReference>
<dbReference type="Proteomes" id="UP000516230">
    <property type="component" value="Plasmid unnamed2"/>
</dbReference>
<dbReference type="InterPro" id="IPR020802">
    <property type="entry name" value="TesA-like"/>
</dbReference>
<gene>
    <name evidence="2" type="ORF">IAG43_33165</name>
</gene>
<dbReference type="AlphaFoldDB" id="A0A7H0I573"/>
<dbReference type="InterPro" id="IPR029058">
    <property type="entry name" value="AB_hydrolase_fold"/>
</dbReference>
<dbReference type="Pfam" id="PF00975">
    <property type="entry name" value="Thioesterase"/>
    <property type="match status" value="1"/>
</dbReference>
<name>A0A7H0I573_9ACTN</name>
<organism evidence="2 3">
    <name type="scientific">Streptomyces genisteinicus</name>
    <dbReference type="NCBI Taxonomy" id="2768068"/>
    <lineage>
        <taxon>Bacteria</taxon>
        <taxon>Bacillati</taxon>
        <taxon>Actinomycetota</taxon>
        <taxon>Actinomycetes</taxon>
        <taxon>Kitasatosporales</taxon>
        <taxon>Streptomycetaceae</taxon>
        <taxon>Streptomyces</taxon>
    </lineage>
</organism>
<keyword evidence="2" id="KW-0378">Hydrolase</keyword>
<accession>A0A7H0I573</accession>
<geneLocation type="plasmid" evidence="2 3">
    <name>unnamed2</name>
</geneLocation>
<dbReference type="SMART" id="SM00824">
    <property type="entry name" value="PKS_TE"/>
    <property type="match status" value="1"/>
</dbReference>
<feature type="domain" description="Thioesterase TesA-like" evidence="1">
    <location>
        <begin position="1"/>
        <end position="205"/>
    </location>
</feature>
<dbReference type="EMBL" id="CP060826">
    <property type="protein sequence ID" value="QNP67939.1"/>
    <property type="molecule type" value="Genomic_DNA"/>
</dbReference>
<evidence type="ECO:0000313" key="3">
    <source>
        <dbReference type="Proteomes" id="UP000516230"/>
    </source>
</evidence>
<proteinExistence type="predicted"/>
<sequence>MTAGGGPHEFARLAAPLRGARRVAAVPVLGYGRGELLPATPEVALDWQAQGVLAHAAGTPVVLFGHSGGALLAHRLAVRLTELGFPPAGLVLADVYAPDDPLMAEWNRELSEGVFDRVEQFVAMDDSRLTAMAWYGGLFWTNPEPDTRIPTLLLRASQPLREPADGRDWRSTWKAARDVVDVPGDHFTMMAEHGGTTARAVHRWIGELPR</sequence>
<protein>
    <submittedName>
        <fullName evidence="2">Alpha/beta fold hydrolase</fullName>
    </submittedName>
</protein>
<dbReference type="SUPFAM" id="SSF53474">
    <property type="entry name" value="alpha/beta-Hydrolases"/>
    <property type="match status" value="1"/>
</dbReference>
<evidence type="ECO:0000313" key="2">
    <source>
        <dbReference type="EMBL" id="QNP67939.1"/>
    </source>
</evidence>
<keyword evidence="3" id="KW-1185">Reference proteome</keyword>
<dbReference type="Gene3D" id="3.40.50.1820">
    <property type="entry name" value="alpha/beta hydrolase"/>
    <property type="match status" value="1"/>
</dbReference>
<dbReference type="KEGG" id="sgj:IAG43_33165"/>
<dbReference type="GO" id="GO:0016787">
    <property type="term" value="F:hydrolase activity"/>
    <property type="evidence" value="ECO:0007669"/>
    <property type="project" value="UniProtKB-KW"/>
</dbReference>
<evidence type="ECO:0000259" key="1">
    <source>
        <dbReference type="SMART" id="SM00824"/>
    </source>
</evidence>